<sequence>MEEPRHGHTRQASRDHIPDTAPRTRQGADGVRTALPGEEPRSTGRVGWVMFAGIGMMLVGCSQALMGLVGVFNTDFYLVTPDDLAIPVDYTTWGWAHLIMGVVVLLVGAAVMAGRTWGRVVGIVLASLQALVNFAWLPAYPFWSAIVIAVDVLVIHALAVHGGEMKAFGGGGTP</sequence>
<feature type="transmembrane region" description="Helical" evidence="2">
    <location>
        <begin position="48"/>
        <end position="72"/>
    </location>
</feature>
<evidence type="ECO:0000256" key="2">
    <source>
        <dbReference type="SAM" id="Phobius"/>
    </source>
</evidence>
<name>A0ABP6NB48_9ACTN</name>
<gene>
    <name evidence="4" type="ORF">GCM10010466_36610</name>
</gene>
<feature type="region of interest" description="Disordered" evidence="1">
    <location>
        <begin position="1"/>
        <end position="39"/>
    </location>
</feature>
<feature type="transmembrane region" description="Helical" evidence="2">
    <location>
        <begin position="120"/>
        <end position="136"/>
    </location>
</feature>
<reference evidence="5" key="1">
    <citation type="journal article" date="2019" name="Int. J. Syst. Evol. Microbiol.">
        <title>The Global Catalogue of Microorganisms (GCM) 10K type strain sequencing project: providing services to taxonomists for standard genome sequencing and annotation.</title>
        <authorList>
            <consortium name="The Broad Institute Genomics Platform"/>
            <consortium name="The Broad Institute Genome Sequencing Center for Infectious Disease"/>
            <person name="Wu L."/>
            <person name="Ma J."/>
        </authorList>
    </citation>
    <scope>NUCLEOTIDE SEQUENCE [LARGE SCALE GENOMIC DNA]</scope>
    <source>
        <strain evidence="5">JCM 9373</strain>
    </source>
</reference>
<feature type="compositionally biased region" description="Basic and acidic residues" evidence="1">
    <location>
        <begin position="1"/>
        <end position="18"/>
    </location>
</feature>
<keyword evidence="2" id="KW-1133">Transmembrane helix</keyword>
<dbReference type="Proteomes" id="UP001500320">
    <property type="component" value="Unassembled WGS sequence"/>
</dbReference>
<dbReference type="EMBL" id="BAAAUT010000028">
    <property type="protein sequence ID" value="GAA3142346.1"/>
    <property type="molecule type" value="Genomic_DNA"/>
</dbReference>
<evidence type="ECO:0000259" key="3">
    <source>
        <dbReference type="Pfam" id="PF23636"/>
    </source>
</evidence>
<evidence type="ECO:0000313" key="5">
    <source>
        <dbReference type="Proteomes" id="UP001500320"/>
    </source>
</evidence>
<keyword evidence="2" id="KW-0472">Membrane</keyword>
<dbReference type="RefSeq" id="WP_344861016.1">
    <property type="nucleotide sequence ID" value="NZ_BAAAUT010000028.1"/>
</dbReference>
<feature type="domain" description="DUF7144" evidence="3">
    <location>
        <begin position="48"/>
        <end position="162"/>
    </location>
</feature>
<accession>A0ABP6NB48</accession>
<evidence type="ECO:0000313" key="4">
    <source>
        <dbReference type="EMBL" id="GAA3142346.1"/>
    </source>
</evidence>
<keyword evidence="2" id="KW-0812">Transmembrane</keyword>
<feature type="transmembrane region" description="Helical" evidence="2">
    <location>
        <begin position="92"/>
        <end position="113"/>
    </location>
</feature>
<protein>
    <submittedName>
        <fullName evidence="4">Membrane protein</fullName>
    </submittedName>
</protein>
<proteinExistence type="predicted"/>
<feature type="transmembrane region" description="Helical" evidence="2">
    <location>
        <begin position="142"/>
        <end position="160"/>
    </location>
</feature>
<keyword evidence="5" id="KW-1185">Reference proteome</keyword>
<dbReference type="InterPro" id="IPR055568">
    <property type="entry name" value="DUF7144"/>
</dbReference>
<organism evidence="4 5">
    <name type="scientific">Planomonospora alba</name>
    <dbReference type="NCBI Taxonomy" id="161354"/>
    <lineage>
        <taxon>Bacteria</taxon>
        <taxon>Bacillati</taxon>
        <taxon>Actinomycetota</taxon>
        <taxon>Actinomycetes</taxon>
        <taxon>Streptosporangiales</taxon>
        <taxon>Streptosporangiaceae</taxon>
        <taxon>Planomonospora</taxon>
    </lineage>
</organism>
<evidence type="ECO:0000256" key="1">
    <source>
        <dbReference type="SAM" id="MobiDB-lite"/>
    </source>
</evidence>
<comment type="caution">
    <text evidence="4">The sequence shown here is derived from an EMBL/GenBank/DDBJ whole genome shotgun (WGS) entry which is preliminary data.</text>
</comment>
<dbReference type="Pfam" id="PF23636">
    <property type="entry name" value="DUF7144"/>
    <property type="match status" value="1"/>
</dbReference>